<dbReference type="EMBL" id="CP011055">
    <property type="protein sequence ID" value="AKA73522.1"/>
    <property type="molecule type" value="Genomic_DNA"/>
</dbReference>
<dbReference type="Proteomes" id="UP000594632">
    <property type="component" value="Chromosome"/>
</dbReference>
<dbReference type="Proteomes" id="UP000033057">
    <property type="component" value="Chromosome"/>
</dbReference>
<dbReference type="KEGG" id="ssoa:SULA_1213"/>
<evidence type="ECO:0000313" key="22">
    <source>
        <dbReference type="Proteomes" id="UP000278715"/>
    </source>
</evidence>
<evidence type="ECO:0000313" key="24">
    <source>
        <dbReference type="Proteomes" id="UP000594632"/>
    </source>
</evidence>
<dbReference type="Proteomes" id="UP000275843">
    <property type="component" value="Chromosome"/>
</dbReference>
<comment type="function">
    <text evidence="1">Probably part of the ribosome quality control system (RQC). May mediate the addition of alanine residues (Ala tailing) to incompletely synthesized nascent chains from stalled ribosomes, leading to their degradation.</text>
</comment>
<reference evidence="5" key="3">
    <citation type="submission" date="2018-10" db="EMBL/GenBank/DDBJ databases">
        <authorList>
            <person name="McCarthy S."/>
            <person name="Gradnigo J."/>
            <person name="Johnson T."/>
            <person name="Payne S."/>
            <person name="Lipzen A."/>
            <person name="Schackwitz W."/>
            <person name="Martin J."/>
            <person name="Moriyama E."/>
            <person name="Blum P."/>
        </authorList>
    </citation>
    <scope>NUCLEOTIDE SEQUENCE</scope>
    <source>
        <strain evidence="3">SARC-B</strain>
        <strain evidence="4">SARC-C</strain>
        <strain evidence="5">SULA</strain>
    </source>
</reference>
<evidence type="ECO:0000313" key="5">
    <source>
        <dbReference type="EMBL" id="AKA78912.1"/>
    </source>
</evidence>
<dbReference type="Proteomes" id="UP000269431">
    <property type="component" value="Chromosome"/>
</dbReference>
<dbReference type="EMBL" id="CP033236">
    <property type="protein sequence ID" value="AZF70611.1"/>
    <property type="molecule type" value="Genomic_DNA"/>
</dbReference>
<dbReference type="HAMAP" id="MF_00844_A">
    <property type="entry name" value="RqcH_A"/>
    <property type="match status" value="1"/>
</dbReference>
<comment type="subunit">
    <text evidence="1">Associates with stalled 50S ribosomal subunits.</text>
</comment>
<keyword evidence="1" id="KW-0820">tRNA-binding</keyword>
<evidence type="ECO:0000313" key="19">
    <source>
        <dbReference type="Proteomes" id="UP000273194"/>
    </source>
</evidence>
<evidence type="ECO:0000313" key="3">
    <source>
        <dbReference type="EMBL" id="AKA73522.1"/>
    </source>
</evidence>
<dbReference type="GeneID" id="44129165"/>
<dbReference type="Proteomes" id="UP000033106">
    <property type="component" value="Chromosome"/>
</dbReference>
<dbReference type="NCBIfam" id="NF041120">
    <property type="entry name" value="RqcH_arch"/>
    <property type="match status" value="1"/>
</dbReference>
<dbReference type="RefSeq" id="WP_009990434.1">
    <property type="nucleotide sequence ID" value="NZ_CP011055.2"/>
</dbReference>
<dbReference type="EMBL" id="CP011056">
    <property type="protein sequence ID" value="AKA76220.1"/>
    <property type="molecule type" value="Genomic_DNA"/>
</dbReference>
<dbReference type="Proteomes" id="UP000033085">
    <property type="component" value="Chromosome"/>
</dbReference>
<protein>
    <recommendedName>
        <fullName evidence="1">Archaeal Rqc2 homolog aRqcH</fullName>
        <shortName evidence="1">aRqcH</shortName>
    </recommendedName>
</protein>
<evidence type="ECO:0000313" key="4">
    <source>
        <dbReference type="EMBL" id="AKA76220.1"/>
    </source>
</evidence>
<evidence type="ECO:0000313" key="6">
    <source>
        <dbReference type="EMBL" id="AZF67991.1"/>
    </source>
</evidence>
<dbReference type="GO" id="GO:1990112">
    <property type="term" value="C:RQC complex"/>
    <property type="evidence" value="ECO:0007669"/>
    <property type="project" value="TreeGrafter"/>
</dbReference>
<evidence type="ECO:0000313" key="11">
    <source>
        <dbReference type="EMBL" id="AZF81069.1"/>
    </source>
</evidence>
<evidence type="ECO:0000313" key="16">
    <source>
        <dbReference type="Proteomes" id="UP000033106"/>
    </source>
</evidence>
<evidence type="ECO:0000313" key="8">
    <source>
        <dbReference type="EMBL" id="AZF73231.1"/>
    </source>
</evidence>
<organism evidence="5 16">
    <name type="scientific">Saccharolobus solfataricus</name>
    <name type="common">Sulfolobus solfataricus</name>
    <dbReference type="NCBI Taxonomy" id="2287"/>
    <lineage>
        <taxon>Archaea</taxon>
        <taxon>Thermoproteota</taxon>
        <taxon>Thermoprotei</taxon>
        <taxon>Sulfolobales</taxon>
        <taxon>Sulfolobaceae</taxon>
        <taxon>Saccharolobus</taxon>
    </lineage>
</organism>
<keyword evidence="1" id="KW-0175">Coiled coil</keyword>
<proteinExistence type="inferred from homology"/>
<evidence type="ECO:0000313" key="20">
    <source>
        <dbReference type="Proteomes" id="UP000273443"/>
    </source>
</evidence>
<keyword evidence="1" id="KW-0648">Protein biosynthesis</keyword>
<evidence type="ECO:0000313" key="23">
    <source>
        <dbReference type="Proteomes" id="UP000282269"/>
    </source>
</evidence>
<evidence type="ECO:0000313" key="10">
    <source>
        <dbReference type="EMBL" id="AZF78463.1"/>
    </source>
</evidence>
<dbReference type="EMBL" id="CP033240">
    <property type="protein sequence ID" value="AZF81069.1"/>
    <property type="molecule type" value="Genomic_DNA"/>
</dbReference>
<dbReference type="EMBL" id="CP033239">
    <property type="protein sequence ID" value="AZF78463.1"/>
    <property type="molecule type" value="Genomic_DNA"/>
</dbReference>
<keyword evidence="1" id="KW-0694">RNA-binding</keyword>
<evidence type="ECO:0000313" key="15">
    <source>
        <dbReference type="Proteomes" id="UP000033085"/>
    </source>
</evidence>
<sequence length="609" mass="69903">MSSQNIKLQRKNSMTYFDLIAWITENKKAIEGCIIDNVFLIQNTQNTYILKLHCSGRDQELIIEPSKRINITKYNYPKISSTKITELRRLIRGDIITDMYVLNKERILILKLKRDDKKVIVELLPRGVLVIADKDGKILFASEYKEFKDRLIRIGEIYKPPPSIEPNIDEIEKLIKKGNIAKGLGIPQEVANYLSLQDSTPDINVIREKIRNLEISIINGEIKPCLVEDTTVVPFYLDGCKEYQRFNDAIDDYFYTITQKELSEKTSKKISEEKQKIIATIKQIEDSIKDYEDKENNYRQLGNFILSKAYEIDQLLLNNRAKSKKVKLNVDGVEIELDTSLSATKNAMRFFDEAKEYKRKIERALKSLEELKEKLAKIEKQEIEKQNEIKLTLRKKEWYEKYRWSISRSGYLIILGRDASQNESIVKKYLRDKDIFLHADIIGAPATIIITQDNKTISEEDIYDAAVMAASYSKAWKVGLASVDIFWVLGNQVSKSPPSGEYLNKGSFMIYGKKNFIKNVKLQLAIGLILSENGVSVIVGSEETISAKTKYYVVIAPGDDDKERITQKIIKVFSRALPEINGLNALKTEIEDKIPGKSKIVKTSITYNS</sequence>
<evidence type="ECO:0000256" key="1">
    <source>
        <dbReference type="HAMAP-Rule" id="MF_00844"/>
    </source>
</evidence>
<dbReference type="Proteomes" id="UP000282269">
    <property type="component" value="Chromosome"/>
</dbReference>
<evidence type="ECO:0000259" key="2">
    <source>
        <dbReference type="Pfam" id="PF05670"/>
    </source>
</evidence>
<dbReference type="InterPro" id="IPR043681">
    <property type="entry name" value="RqcH_archaeal"/>
</dbReference>
<comment type="similarity">
    <text evidence="1">Belongs to the NEMF family.</text>
</comment>
<dbReference type="PANTHER" id="PTHR15239:SF6">
    <property type="entry name" value="RIBOSOME QUALITY CONTROL COMPLEX SUBUNIT NEMF"/>
    <property type="match status" value="1"/>
</dbReference>
<dbReference type="Pfam" id="PF05670">
    <property type="entry name" value="NFACT-R_1"/>
    <property type="match status" value="1"/>
</dbReference>
<feature type="coiled-coil region" evidence="1">
    <location>
        <begin position="351"/>
        <end position="391"/>
    </location>
</feature>
<dbReference type="KEGG" id="ssol:SULB_1214"/>
<evidence type="ECO:0000313" key="13">
    <source>
        <dbReference type="EMBL" id="QPG50510.1"/>
    </source>
</evidence>
<evidence type="ECO:0000313" key="9">
    <source>
        <dbReference type="EMBL" id="AZF75856.1"/>
    </source>
</evidence>
<reference evidence="13 24" key="4">
    <citation type="journal article" date="2020" name="Nat. Commun.">
        <title>The structures of two archaeal type IV pili illuminate evolutionary relationships.</title>
        <authorList>
            <person name="Wang F."/>
            <person name="Baquero D.P."/>
            <person name="Su Z."/>
            <person name="Beltran L.C."/>
            <person name="Prangishvili D."/>
            <person name="Krupovic M."/>
            <person name="Egelman E.H."/>
        </authorList>
    </citation>
    <scope>NUCLEOTIDE SEQUENCE [LARGE SCALE GENOMIC DNA]</scope>
    <source>
        <strain evidence="13 24">POZ149</strain>
    </source>
</reference>
<evidence type="ECO:0000313" key="14">
    <source>
        <dbReference type="Proteomes" id="UP000033057"/>
    </source>
</evidence>
<dbReference type="PATRIC" id="fig|2287.6.peg.1272"/>
<dbReference type="EMBL" id="CP033237">
    <property type="protein sequence ID" value="AZF73231.1"/>
    <property type="molecule type" value="Genomic_DNA"/>
</dbReference>
<dbReference type="Pfam" id="PF05833">
    <property type="entry name" value="NFACT_N"/>
    <property type="match status" value="1"/>
</dbReference>
<evidence type="ECO:0000313" key="21">
    <source>
        <dbReference type="Proteomes" id="UP000275843"/>
    </source>
</evidence>
<dbReference type="InterPro" id="IPR008532">
    <property type="entry name" value="NFACT_RNA-bd"/>
</dbReference>
<dbReference type="EMBL" id="CP011057">
    <property type="protein sequence ID" value="AKA78912.1"/>
    <property type="molecule type" value="Genomic_DNA"/>
</dbReference>
<name>A0A0E3MIM2_SACSO</name>
<dbReference type="Gene3D" id="2.30.310.10">
    <property type="entry name" value="ibrinogen binding protein from staphylococcus aureus domain"/>
    <property type="match status" value="1"/>
</dbReference>
<feature type="domain" description="NFACT RNA-binding" evidence="2">
    <location>
        <begin position="401"/>
        <end position="512"/>
    </location>
</feature>
<dbReference type="GO" id="GO:0000049">
    <property type="term" value="F:tRNA binding"/>
    <property type="evidence" value="ECO:0007669"/>
    <property type="project" value="UniProtKB-UniRule"/>
</dbReference>
<dbReference type="Proteomes" id="UP000278715">
    <property type="component" value="Chromosome"/>
</dbReference>
<dbReference type="GO" id="GO:0019843">
    <property type="term" value="F:rRNA binding"/>
    <property type="evidence" value="ECO:0007669"/>
    <property type="project" value="UniProtKB-UniRule"/>
</dbReference>
<dbReference type="Proteomes" id="UP000267993">
    <property type="component" value="Chromosome"/>
</dbReference>
<evidence type="ECO:0000313" key="7">
    <source>
        <dbReference type="EMBL" id="AZF70611.1"/>
    </source>
</evidence>
<dbReference type="EMBL" id="CP033238">
    <property type="protein sequence ID" value="AZF75856.1"/>
    <property type="molecule type" value="Genomic_DNA"/>
</dbReference>
<dbReference type="PANTHER" id="PTHR15239">
    <property type="entry name" value="NUCLEAR EXPORT MEDIATOR FACTOR NEMF"/>
    <property type="match status" value="1"/>
</dbReference>
<reference evidence="17 18" key="2">
    <citation type="journal article" date="2018" name="Proc. Natl. Acad. Sci. U.S.A.">
        <title>Nonmutational mechanism of inheritance in the Archaeon Sulfolobus solfataricus.</title>
        <authorList>
            <person name="Payne S."/>
            <person name="McCarthy S."/>
            <person name="Johnson T."/>
            <person name="North E."/>
            <person name="Blum P."/>
        </authorList>
    </citation>
    <scope>NUCLEOTIDE SEQUENCE [LARGE SCALE GENOMIC DNA]</scope>
    <source>
        <strain evidence="7 17">SARC-H</strain>
        <strain evidence="8 21">SARC-I</strain>
        <strain evidence="10 22">SARC-N</strain>
        <strain evidence="11 23">SARC-O</strain>
        <strain evidence="12 18">SUL120</strain>
        <strain evidence="6 19">SULG</strain>
        <strain evidence="9 20">SULM</strain>
    </source>
</reference>
<keyword evidence="1" id="KW-0699">rRNA-binding</keyword>
<reference evidence="14 15" key="1">
    <citation type="journal article" date="2015" name="Genome Announc.">
        <title>Complete Genome Sequence of Sulfolobus solfataricus Strain 98/2 and Evolved Derivatives.</title>
        <authorList>
            <person name="McCarthy S."/>
            <person name="Gradnigo J."/>
            <person name="Johnson T."/>
            <person name="Payne S."/>
            <person name="Lipzen A."/>
            <person name="Martin J."/>
            <person name="Schackwitz W."/>
            <person name="Moriyama E."/>
            <person name="Blum P."/>
        </authorList>
    </citation>
    <scope>NUCLEOTIDE SEQUENCE [LARGE SCALE GENOMIC DNA]</scope>
    <source>
        <strain evidence="14">98/2 SULC</strain>
        <strain evidence="3">SARC-B</strain>
        <strain evidence="4">SARC-C</strain>
        <strain evidence="5 16">SULA</strain>
        <strain evidence="15">SULB</strain>
    </source>
</reference>
<dbReference type="AlphaFoldDB" id="A0A0E3MIM2"/>
<dbReference type="Proteomes" id="UP000273443">
    <property type="component" value="Chromosome"/>
</dbReference>
<dbReference type="EMBL" id="CP033235">
    <property type="protein sequence ID" value="AZF67991.1"/>
    <property type="molecule type" value="Genomic_DNA"/>
</dbReference>
<gene>
    <name evidence="1" type="primary">rqcH</name>
    <name evidence="13" type="ORF">HFC64_12470</name>
    <name evidence="5" type="ORF">SULA_1213</name>
    <name evidence="3" type="ORF">SULB_1214</name>
    <name evidence="4" type="ORF">SULC_1212</name>
    <name evidence="6" type="ORF">SULG_05995</name>
    <name evidence="7" type="ORF">SULH_05995</name>
    <name evidence="8" type="ORF">SULI_05995</name>
    <name evidence="9" type="ORF">SULM_05995</name>
    <name evidence="10" type="ORF">SULN_05995</name>
    <name evidence="11" type="ORF">SULO_06005</name>
    <name evidence="12" type="ORF">SULZ_06240</name>
</gene>
<dbReference type="InterPro" id="IPR051608">
    <property type="entry name" value="RQC_Subunit_NEMF"/>
</dbReference>
<dbReference type="KEGG" id="ssof:SULC_1212"/>
<dbReference type="GO" id="GO:0072344">
    <property type="term" value="P:rescue of stalled ribosome"/>
    <property type="evidence" value="ECO:0007669"/>
    <property type="project" value="UniProtKB-UniRule"/>
</dbReference>
<accession>A0A0E3MIM2</accession>
<feature type="coiled-coil region" evidence="1">
    <location>
        <begin position="274"/>
        <end position="301"/>
    </location>
</feature>
<dbReference type="EMBL" id="CP050869">
    <property type="protein sequence ID" value="QPG50510.1"/>
    <property type="molecule type" value="Genomic_DNA"/>
</dbReference>
<evidence type="ECO:0000313" key="12">
    <source>
        <dbReference type="EMBL" id="AZF83707.1"/>
    </source>
</evidence>
<evidence type="ECO:0000313" key="18">
    <source>
        <dbReference type="Proteomes" id="UP000269431"/>
    </source>
</evidence>
<dbReference type="EMBL" id="CP033241">
    <property type="protein sequence ID" value="AZF83707.1"/>
    <property type="molecule type" value="Genomic_DNA"/>
</dbReference>
<dbReference type="Proteomes" id="UP000273194">
    <property type="component" value="Chromosome"/>
</dbReference>
<dbReference type="GO" id="GO:0043023">
    <property type="term" value="F:ribosomal large subunit binding"/>
    <property type="evidence" value="ECO:0007669"/>
    <property type="project" value="UniProtKB-UniRule"/>
</dbReference>
<evidence type="ECO:0000313" key="17">
    <source>
        <dbReference type="Proteomes" id="UP000267993"/>
    </source>
</evidence>